<dbReference type="PANTHER" id="PTHR21115">
    <property type="entry name" value="GH06117P-RELATED"/>
    <property type="match status" value="1"/>
</dbReference>
<gene>
    <name evidence="2" type="ORF">LSTR_LSTR012914</name>
</gene>
<accession>A0A482X7I9</accession>
<dbReference type="PANTHER" id="PTHR21115:SF0">
    <property type="entry name" value="GH06117P-RELATED"/>
    <property type="match status" value="1"/>
</dbReference>
<organism evidence="2 3">
    <name type="scientific">Laodelphax striatellus</name>
    <name type="common">Small brown planthopper</name>
    <name type="synonym">Delphax striatella</name>
    <dbReference type="NCBI Taxonomy" id="195883"/>
    <lineage>
        <taxon>Eukaryota</taxon>
        <taxon>Metazoa</taxon>
        <taxon>Ecdysozoa</taxon>
        <taxon>Arthropoda</taxon>
        <taxon>Hexapoda</taxon>
        <taxon>Insecta</taxon>
        <taxon>Pterygota</taxon>
        <taxon>Neoptera</taxon>
        <taxon>Paraneoptera</taxon>
        <taxon>Hemiptera</taxon>
        <taxon>Auchenorrhyncha</taxon>
        <taxon>Fulgoroidea</taxon>
        <taxon>Delphacidae</taxon>
        <taxon>Criomorphinae</taxon>
        <taxon>Laodelphax</taxon>
    </lineage>
</organism>
<dbReference type="InParanoid" id="A0A482X7I9"/>
<protein>
    <recommendedName>
        <fullName evidence="1">DUF4781 domain-containing protein</fullName>
    </recommendedName>
</protein>
<evidence type="ECO:0000313" key="2">
    <source>
        <dbReference type="EMBL" id="RZF41657.1"/>
    </source>
</evidence>
<dbReference type="InterPro" id="IPR031962">
    <property type="entry name" value="DUF4781"/>
</dbReference>
<dbReference type="STRING" id="195883.A0A482X7I9"/>
<dbReference type="Proteomes" id="UP000291343">
    <property type="component" value="Unassembled WGS sequence"/>
</dbReference>
<feature type="domain" description="DUF4781" evidence="1">
    <location>
        <begin position="115"/>
        <end position="372"/>
    </location>
</feature>
<sequence>MDETIQKSIPSFNAWRLRARRYQQGMCNVIGKRLYDKVPDVLLHKKIGFALYGVPTEMKNDNSELTYTKDKNEKIEKLRQHILSSRKSSDSRDTCIAFLYIHLRSKDKNNEEAVSVLFRILQGPPTDANLDNYYFVDSNCRNYKDWKDFLEENTLPKCDMCVPSNGIYSEFKGRVEVNYVESPACRLSNKLLNCLDNTSTVLGVAATGVSVACVVAPAAAFATPVVALGAGAAIVVSGAYDAGRNIFKLVDCGKHDESLSLKNSKSRSLWLGLATSSLGAVATGGKFIGKARSLFKAGEAIFEAESAVLRFINFSSLAVSGVTVINSLVNAVIKFKEGTLERIDILQFIDACYFFINALITTEVAHWLIGTVASGDPVGMYFRNREFSIIDTLIDTRNNRNYRLLMKLIGKNKFMPKIDVEEIDRITATLTRHVRDLSSGRITWAEFMFEMAAVSTTVWHKFKDPVISAVNKLLEINDDAPDSQSIFVDPVHREIVYKKPDIARQLCLVVQNVIEQSHVDDNDGSIMKAIFALIFTFTANYQSNFTVEFLEKARFVCECVSIKFNNLTDEYELARDIAEATCDPATFDDNQFNRGWGFADQTDIPRSLLQRSTYHLLASIDEMKEYYGKISCNSERPTCEPPCLETDVGNCYIFDCESASTDQEYWNLLVSITGLNLNDRNATMFRLNDVVLIRPNDQNSETKLASFITVEEDDSAVGILTVIKKERNLNQ</sequence>
<evidence type="ECO:0000313" key="3">
    <source>
        <dbReference type="Proteomes" id="UP000291343"/>
    </source>
</evidence>
<dbReference type="AlphaFoldDB" id="A0A482X7I9"/>
<dbReference type="Pfam" id="PF16013">
    <property type="entry name" value="DUF4781"/>
    <property type="match status" value="1"/>
</dbReference>
<dbReference type="OrthoDB" id="6598023at2759"/>
<keyword evidence="3" id="KW-1185">Reference proteome</keyword>
<evidence type="ECO:0000259" key="1">
    <source>
        <dbReference type="Pfam" id="PF16013"/>
    </source>
</evidence>
<comment type="caution">
    <text evidence="2">The sequence shown here is derived from an EMBL/GenBank/DDBJ whole genome shotgun (WGS) entry which is preliminary data.</text>
</comment>
<name>A0A482X7I9_LAOST</name>
<dbReference type="EMBL" id="QKKF02016609">
    <property type="protein sequence ID" value="RZF41657.1"/>
    <property type="molecule type" value="Genomic_DNA"/>
</dbReference>
<proteinExistence type="predicted"/>
<reference evidence="2 3" key="1">
    <citation type="journal article" date="2017" name="Gigascience">
        <title>Genome sequence of the small brown planthopper, Laodelphax striatellus.</title>
        <authorList>
            <person name="Zhu J."/>
            <person name="Jiang F."/>
            <person name="Wang X."/>
            <person name="Yang P."/>
            <person name="Bao Y."/>
            <person name="Zhao W."/>
            <person name="Wang W."/>
            <person name="Lu H."/>
            <person name="Wang Q."/>
            <person name="Cui N."/>
            <person name="Li J."/>
            <person name="Chen X."/>
            <person name="Luo L."/>
            <person name="Yu J."/>
            <person name="Kang L."/>
            <person name="Cui F."/>
        </authorList>
    </citation>
    <scope>NUCLEOTIDE SEQUENCE [LARGE SCALE GENOMIC DNA]</scope>
    <source>
        <strain evidence="2">Lst14</strain>
    </source>
</reference>